<dbReference type="AlphaFoldDB" id="A0A7E4UXW9"/>
<feature type="transmembrane region" description="Helical" evidence="1">
    <location>
        <begin position="274"/>
        <end position="290"/>
    </location>
</feature>
<protein>
    <submittedName>
        <fullName evidence="3">Metallophos domain-containing protein</fullName>
    </submittedName>
</protein>
<reference evidence="2" key="1">
    <citation type="journal article" date="2013" name="Genetics">
        <title>The draft genome and transcriptome of Panagrellus redivivus are shaped by the harsh demands of a free-living lifestyle.</title>
        <authorList>
            <person name="Srinivasan J."/>
            <person name="Dillman A.R."/>
            <person name="Macchietto M.G."/>
            <person name="Heikkinen L."/>
            <person name="Lakso M."/>
            <person name="Fracchia K.M."/>
            <person name="Antoshechkin I."/>
            <person name="Mortazavi A."/>
            <person name="Wong G."/>
            <person name="Sternberg P.W."/>
        </authorList>
    </citation>
    <scope>NUCLEOTIDE SEQUENCE [LARGE SCALE GENOMIC DNA]</scope>
    <source>
        <strain evidence="2">MT8872</strain>
    </source>
</reference>
<feature type="transmembrane region" description="Helical" evidence="1">
    <location>
        <begin position="247"/>
        <end position="268"/>
    </location>
</feature>
<keyword evidence="1" id="KW-0812">Transmembrane</keyword>
<keyword evidence="2" id="KW-1185">Reference proteome</keyword>
<name>A0A7E4UXW9_PANRE</name>
<keyword evidence="1" id="KW-0472">Membrane</keyword>
<evidence type="ECO:0000313" key="2">
    <source>
        <dbReference type="Proteomes" id="UP000492821"/>
    </source>
</evidence>
<evidence type="ECO:0000256" key="1">
    <source>
        <dbReference type="SAM" id="Phobius"/>
    </source>
</evidence>
<dbReference type="Proteomes" id="UP000492821">
    <property type="component" value="Unassembled WGS sequence"/>
</dbReference>
<sequence>MTVPSKPKAMESIWKRLCSFINHLLSLIIRIEYHSKCEVCLSDKTQNCLSRKTYDQVYITDSDEVHQWASKDTYMFRLFIFLQKYRLFRYILNGSHDINPAWQYVLWADDVIDERKLINVTDTLIVHCRSIESYGKLIPYIRGGSYSRLVLHGHIHWHQVKQLVRPWVKEVRINASFDIHPLSYDYEKFTDYILEHCRGAEYKFTLADEAHCPAELELKLHDAIRSHKSHYIMQSKRANHLIDHKCLPIYFGNMLLLTYFNFALFNTFVAENDTVVFFFFFFNLITFFILSDPVPMDVKNDEHVTHLTDANTNIFIRTAAPTRVVARCVWYTVVPLKTKKIHVVSKNHGMPAWHELRDLKSTNVFLLKELSDLGQDGSFAFPVGCCELKPSQQMHGSREAKPKNGLARPG</sequence>
<evidence type="ECO:0000313" key="3">
    <source>
        <dbReference type="WBParaSite" id="Pan_g1411.t1"/>
    </source>
</evidence>
<reference evidence="3" key="2">
    <citation type="submission" date="2020-10" db="UniProtKB">
        <authorList>
            <consortium name="WormBaseParasite"/>
        </authorList>
    </citation>
    <scope>IDENTIFICATION</scope>
</reference>
<accession>A0A7E4UXW9</accession>
<dbReference type="WBParaSite" id="Pan_g1411.t1">
    <property type="protein sequence ID" value="Pan_g1411.t1"/>
    <property type="gene ID" value="Pan_g1411"/>
</dbReference>
<proteinExistence type="predicted"/>
<keyword evidence="1" id="KW-1133">Transmembrane helix</keyword>
<organism evidence="2 3">
    <name type="scientific">Panagrellus redivivus</name>
    <name type="common">Microworm</name>
    <dbReference type="NCBI Taxonomy" id="6233"/>
    <lineage>
        <taxon>Eukaryota</taxon>
        <taxon>Metazoa</taxon>
        <taxon>Ecdysozoa</taxon>
        <taxon>Nematoda</taxon>
        <taxon>Chromadorea</taxon>
        <taxon>Rhabditida</taxon>
        <taxon>Tylenchina</taxon>
        <taxon>Panagrolaimomorpha</taxon>
        <taxon>Panagrolaimoidea</taxon>
        <taxon>Panagrolaimidae</taxon>
        <taxon>Panagrellus</taxon>
    </lineage>
</organism>